<dbReference type="EMBL" id="JAJADR010000010">
    <property type="protein sequence ID" value="MCB2410737.1"/>
    <property type="molecule type" value="Genomic_DNA"/>
</dbReference>
<protein>
    <submittedName>
        <fullName evidence="1">Uncharacterized protein</fullName>
    </submittedName>
</protein>
<dbReference type="Proteomes" id="UP001165296">
    <property type="component" value="Unassembled WGS sequence"/>
</dbReference>
<keyword evidence="2" id="KW-1185">Reference proteome</keyword>
<organism evidence="1 2">
    <name type="scientific">Hymenobacter lucidus</name>
    <dbReference type="NCBI Taxonomy" id="2880930"/>
    <lineage>
        <taxon>Bacteria</taxon>
        <taxon>Pseudomonadati</taxon>
        <taxon>Bacteroidota</taxon>
        <taxon>Cytophagia</taxon>
        <taxon>Cytophagales</taxon>
        <taxon>Hymenobacteraceae</taxon>
        <taxon>Hymenobacter</taxon>
    </lineage>
</organism>
<gene>
    <name evidence="1" type="ORF">LGH74_22300</name>
</gene>
<proteinExistence type="predicted"/>
<dbReference type="RefSeq" id="WP_226179926.1">
    <property type="nucleotide sequence ID" value="NZ_JAJADR010000010.1"/>
</dbReference>
<name>A0ABS8AY47_9BACT</name>
<evidence type="ECO:0000313" key="1">
    <source>
        <dbReference type="EMBL" id="MCB2410737.1"/>
    </source>
</evidence>
<sequence>MKIARLIEFEEVFDEPKQHWHNYLAGISNEVVLLAATHFLARQETGPRDYYTDMEQLFGSHNEVATRSVFRQLEKLERQEKSKLKVTHPKSALRLFEYAFQRDEEPHTQSEAEVELSLFKAFVAQNNEYSDEQNAAVEASAAEQGLSRLASLSLAGSHSDFELVNFNTAQVLLMQLLKSVRLFQFLESDSTYHPLLNAFLQYYDCSKWQDYMWRLSGVVKAIIYAEKAGRIEIHVPQDTEFEANCAFLDKTALTIGERLDEHDFLSTRGRPIYKQSKGVYAVVFPVFVAEMLHKGLFFQLDALVKKTKPKLLKGVDWRGAYCLAFSEDYLLANLLDSIFKKRGLAWSGKRIKGEEWLKGKGDAEPDYYFRTGKRVILFESKDVNIRKQAKAGQDFAGFLTELRKKFYHGVKEDGSRDEEHDVGVLQLMRNIKRLLSPAKELAFDTAYNHTSLIVYPVLVVHDRLYNMPGLNELVNGWFQQELAQLGEAARQVCPLVIIDIDTLLAYQDHFASKRLVLWEVMEAYYRYIKPVKRNVRSEQEAAQLILRTVDPFITFLDDHARKQHLAPVPSRQYAQLIEAMSAITEPENEN</sequence>
<evidence type="ECO:0000313" key="2">
    <source>
        <dbReference type="Proteomes" id="UP001165296"/>
    </source>
</evidence>
<comment type="caution">
    <text evidence="1">The sequence shown here is derived from an EMBL/GenBank/DDBJ whole genome shotgun (WGS) entry which is preliminary data.</text>
</comment>
<accession>A0ABS8AY47</accession>
<reference evidence="1" key="1">
    <citation type="submission" date="2021-10" db="EMBL/GenBank/DDBJ databases">
        <authorList>
            <person name="Dean J.D."/>
            <person name="Kim M.K."/>
            <person name="Newey C.N."/>
            <person name="Stoker T.S."/>
            <person name="Thompson D.W."/>
            <person name="Grose J.H."/>
        </authorList>
    </citation>
    <scope>NUCLEOTIDE SEQUENCE</scope>
    <source>
        <strain evidence="1">BT178</strain>
    </source>
</reference>